<sequence>MANNNILSKGPLEIPDYLSGQNDTTEAEYFGSASNFSFVNQLNHFLRQLDGSNSNNDKGLERFGAKPTVLADSWSNDDFSLDSISNETMNELLVAFLETWTIPCPLFDADQVFTLAFDTWKNPYSNANDQALLYLILSLGAATSYFDMDESSPNAFPVARGFFSLARNTVPTICSQVSFEAVRVVFFMSLCACSLGDTALSYLYGGIAVRILVAIGLHKNSIVKKMPHSFDSRHHRRVWVCVWQFEKYWSFCVGRPSGLSEYVATPQVKEEDFEYAGYGESKSFRKTSEHMKLRVSFASSLSKIHAELYNSKNELLAILSKVERFSIEIDQAYFNSRDRQLVQANVDDSVDQLERSTVIEWFWIRIYYLYLKLIIFRPFLIFSAYLGNAATNVPDSIKNKIKSGSDTCVDVAIELSNFIIELNSKVRMAQPIIFISTYLESASTVLLFYIVSNITDISDALARKIWNVLHATRNFLNGSYGSYLDTTKILARDGLESLHNLLKKRKNDKNTTFLDKIMKPVVIGSPMTQINSIDLQDDAGLEAVWAQTLNWISYAPQM</sequence>
<organism evidence="1 2">
    <name type="scientific">Naganishia cerealis</name>
    <dbReference type="NCBI Taxonomy" id="610337"/>
    <lineage>
        <taxon>Eukaryota</taxon>
        <taxon>Fungi</taxon>
        <taxon>Dikarya</taxon>
        <taxon>Basidiomycota</taxon>
        <taxon>Agaricomycotina</taxon>
        <taxon>Tremellomycetes</taxon>
        <taxon>Filobasidiales</taxon>
        <taxon>Filobasidiaceae</taxon>
        <taxon>Naganishia</taxon>
    </lineage>
</organism>
<evidence type="ECO:0000313" key="1">
    <source>
        <dbReference type="EMBL" id="KAJ9099435.1"/>
    </source>
</evidence>
<proteinExistence type="predicted"/>
<accession>A0ACC2VKL8</accession>
<dbReference type="EMBL" id="JASBWR010000070">
    <property type="protein sequence ID" value="KAJ9099435.1"/>
    <property type="molecule type" value="Genomic_DNA"/>
</dbReference>
<name>A0ACC2VKL8_9TREE</name>
<reference evidence="1" key="1">
    <citation type="submission" date="2023-04" db="EMBL/GenBank/DDBJ databases">
        <title>Draft Genome sequencing of Naganishia species isolated from polar environments using Oxford Nanopore Technology.</title>
        <authorList>
            <person name="Leo P."/>
            <person name="Venkateswaran K."/>
        </authorList>
    </citation>
    <scope>NUCLEOTIDE SEQUENCE</scope>
    <source>
        <strain evidence="1">MNA-CCFEE 5261</strain>
    </source>
</reference>
<comment type="caution">
    <text evidence="1">The sequence shown here is derived from an EMBL/GenBank/DDBJ whole genome shotgun (WGS) entry which is preliminary data.</text>
</comment>
<keyword evidence="2" id="KW-1185">Reference proteome</keyword>
<dbReference type="Proteomes" id="UP001241377">
    <property type="component" value="Unassembled WGS sequence"/>
</dbReference>
<evidence type="ECO:0000313" key="2">
    <source>
        <dbReference type="Proteomes" id="UP001241377"/>
    </source>
</evidence>
<protein>
    <submittedName>
        <fullName evidence="1">Uncharacterized protein</fullName>
    </submittedName>
</protein>
<gene>
    <name evidence="1" type="ORF">QFC19_006048</name>
</gene>